<feature type="transmembrane region" description="Helical" evidence="6">
    <location>
        <begin position="487"/>
        <end position="505"/>
    </location>
</feature>
<evidence type="ECO:0000256" key="3">
    <source>
        <dbReference type="ARBA" id="ARBA00022692"/>
    </source>
</evidence>
<keyword evidence="5 6" id="KW-0472">Membrane</keyword>
<keyword evidence="3 6" id="KW-0812">Transmembrane</keyword>
<evidence type="ECO:0000256" key="6">
    <source>
        <dbReference type="SAM" id="Phobius"/>
    </source>
</evidence>
<feature type="transmembrane region" description="Helical" evidence="6">
    <location>
        <begin position="32"/>
        <end position="54"/>
    </location>
</feature>
<dbReference type="InterPro" id="IPR052159">
    <property type="entry name" value="Competence_DNA_uptake"/>
</dbReference>
<sequence length="696" mass="79970">MVFKAEIVFIKVFIPFALGIITAYYAQNNTALIVSCYALLSSFLALLILNILYVKLSLWKHKILTGSLLSICLFFTGSTLCMLKTDFLKDNYFAKHRFKALRICISSEPQLKNDILRFEAEVTSGIKEQTSYPVTGKLLVALKTDSIRSVQLNYGDELLIEPKYAPVEPAYNPAEFDFKAWLATQNIYQQVFINHNQIVKLPSNAANPLLKYAINLRQKQVEFYRKVIKNDEAFAVASTLILGYRADLSQETLNAYSKTGTIHALSVSGMHVGIIYIMINLLLSRFSKNTRWLVVIKFLLTITLIWYYALITGLSASVLRSAIMLSAVIFARQLKRHTNSYNVFAFTAFILLVYDPFLIWDVGFQLSFLAVLGLVALQPPLYKLLFFKNYFLDKIWATIAVSMAAQITTLPLSIYYFHQFPVYFIVSNLFIVIPVILIMYIGLTMLIFKISWIAPLFEYIINFTNEGLKWIADLPFSGLTAIFIERWQIWVLSLFIVFISIGLIQKRSRPVICALCLLLCFQIGTAHHKILAEKQRKMIFFTLRKNYAAAFISSKEAILVTDLNPLEKNYLFFIKPALERYGVNQVKFIDWKTDTTTKHLIKTNHQITFYDKSFLLIDPDLNAKKIANEVHFNYIWLHQNPKIDIGMLHEQLKTATLLIDATNKDFKIAEFENEAKKTNFKTHLLKRNNALLVSLN</sequence>
<proteinExistence type="predicted"/>
<keyword evidence="4 6" id="KW-1133">Transmembrane helix</keyword>
<keyword evidence="10" id="KW-1185">Reference proteome</keyword>
<dbReference type="EMBL" id="JALGBH010000002">
    <property type="protein sequence ID" value="MCJ0743497.1"/>
    <property type="molecule type" value="Genomic_DNA"/>
</dbReference>
<evidence type="ECO:0000259" key="8">
    <source>
        <dbReference type="Pfam" id="PF13567"/>
    </source>
</evidence>
<feature type="domain" description="DUF4131" evidence="8">
    <location>
        <begin position="37"/>
        <end position="197"/>
    </location>
</feature>
<dbReference type="InterPro" id="IPR025405">
    <property type="entry name" value="DUF4131"/>
</dbReference>
<dbReference type="InterPro" id="IPR004477">
    <property type="entry name" value="ComEC_N"/>
</dbReference>
<feature type="transmembrane region" description="Helical" evidence="6">
    <location>
        <begin position="423"/>
        <end position="448"/>
    </location>
</feature>
<dbReference type="Proteomes" id="UP001165460">
    <property type="component" value="Unassembled WGS sequence"/>
</dbReference>
<feature type="transmembrane region" description="Helical" evidence="6">
    <location>
        <begin position="7"/>
        <end position="26"/>
    </location>
</feature>
<dbReference type="PANTHER" id="PTHR30619">
    <property type="entry name" value="DNA INTERNALIZATION/COMPETENCE PROTEIN COMEC/REC2"/>
    <property type="match status" value="1"/>
</dbReference>
<evidence type="ECO:0000256" key="2">
    <source>
        <dbReference type="ARBA" id="ARBA00022475"/>
    </source>
</evidence>
<feature type="transmembrane region" description="Helical" evidence="6">
    <location>
        <begin position="395"/>
        <end position="417"/>
    </location>
</feature>
<feature type="transmembrane region" description="Helical" evidence="6">
    <location>
        <begin position="262"/>
        <end position="283"/>
    </location>
</feature>
<evidence type="ECO:0000259" key="7">
    <source>
        <dbReference type="Pfam" id="PF03772"/>
    </source>
</evidence>
<dbReference type="RefSeq" id="WP_243362695.1">
    <property type="nucleotide sequence ID" value="NZ_JALGBH010000002.1"/>
</dbReference>
<feature type="transmembrane region" description="Helical" evidence="6">
    <location>
        <begin position="343"/>
        <end position="360"/>
    </location>
</feature>
<dbReference type="Pfam" id="PF03772">
    <property type="entry name" value="Competence"/>
    <property type="match status" value="1"/>
</dbReference>
<comment type="subcellular location">
    <subcellularLocation>
        <location evidence="1">Cell membrane</location>
        <topology evidence="1">Multi-pass membrane protein</topology>
    </subcellularLocation>
</comment>
<evidence type="ECO:0000256" key="4">
    <source>
        <dbReference type="ARBA" id="ARBA00022989"/>
    </source>
</evidence>
<feature type="transmembrane region" description="Helical" evidence="6">
    <location>
        <begin position="511"/>
        <end position="531"/>
    </location>
</feature>
<evidence type="ECO:0000313" key="10">
    <source>
        <dbReference type="Proteomes" id="UP001165460"/>
    </source>
</evidence>
<evidence type="ECO:0000256" key="1">
    <source>
        <dbReference type="ARBA" id="ARBA00004651"/>
    </source>
</evidence>
<accession>A0ABS9ZYX7</accession>
<protein>
    <submittedName>
        <fullName evidence="9">ComEC family competence protein</fullName>
    </submittedName>
</protein>
<feature type="domain" description="ComEC/Rec2-related protein" evidence="7">
    <location>
        <begin position="240"/>
        <end position="506"/>
    </location>
</feature>
<keyword evidence="2" id="KW-1003">Cell membrane</keyword>
<dbReference type="Pfam" id="PF13567">
    <property type="entry name" value="DUF4131"/>
    <property type="match status" value="1"/>
</dbReference>
<dbReference type="NCBIfam" id="TIGR00360">
    <property type="entry name" value="ComEC_N-term"/>
    <property type="match status" value="1"/>
</dbReference>
<reference evidence="9" key="1">
    <citation type="submission" date="2022-03" db="EMBL/GenBank/DDBJ databases">
        <authorList>
            <person name="Woo C.Y."/>
        </authorList>
    </citation>
    <scope>NUCLEOTIDE SEQUENCE</scope>
    <source>
        <strain evidence="9">CYS-01</strain>
    </source>
</reference>
<evidence type="ECO:0000313" key="9">
    <source>
        <dbReference type="EMBL" id="MCJ0743497.1"/>
    </source>
</evidence>
<evidence type="ECO:0000256" key="5">
    <source>
        <dbReference type="ARBA" id="ARBA00023136"/>
    </source>
</evidence>
<name>A0ABS9ZYX7_9SPHI</name>
<organism evidence="9 10">
    <name type="scientific">Pedobacter montanisoli</name>
    <dbReference type="NCBI Taxonomy" id="2923277"/>
    <lineage>
        <taxon>Bacteria</taxon>
        <taxon>Pseudomonadati</taxon>
        <taxon>Bacteroidota</taxon>
        <taxon>Sphingobacteriia</taxon>
        <taxon>Sphingobacteriales</taxon>
        <taxon>Sphingobacteriaceae</taxon>
        <taxon>Pedobacter</taxon>
    </lineage>
</organism>
<gene>
    <name evidence="9" type="ORF">MMF97_12305</name>
</gene>
<comment type="caution">
    <text evidence="9">The sequence shown here is derived from an EMBL/GenBank/DDBJ whole genome shotgun (WGS) entry which is preliminary data.</text>
</comment>
<dbReference type="PANTHER" id="PTHR30619:SF1">
    <property type="entry name" value="RECOMBINATION PROTEIN 2"/>
    <property type="match status" value="1"/>
</dbReference>